<organism evidence="2 3">
    <name type="scientific">Autumnicola lenta</name>
    <dbReference type="NCBI Taxonomy" id="3075593"/>
    <lineage>
        <taxon>Bacteria</taxon>
        <taxon>Pseudomonadati</taxon>
        <taxon>Bacteroidota</taxon>
        <taxon>Flavobacteriia</taxon>
        <taxon>Flavobacteriales</taxon>
        <taxon>Flavobacteriaceae</taxon>
        <taxon>Autumnicola</taxon>
    </lineage>
</organism>
<protein>
    <recommendedName>
        <fullName evidence="4">Tissue inhibitor of metalloproteinase</fullName>
    </recommendedName>
</protein>
<keyword evidence="3" id="KW-1185">Reference proteome</keyword>
<reference evidence="2 3" key="1">
    <citation type="submission" date="2023-09" db="EMBL/GenBank/DDBJ databases">
        <authorList>
            <person name="Rey-Velasco X."/>
        </authorList>
    </citation>
    <scope>NUCLEOTIDE SEQUENCE [LARGE SCALE GENOMIC DNA]</scope>
    <source>
        <strain evidence="2 3">F260</strain>
    </source>
</reference>
<keyword evidence="1" id="KW-0732">Signal</keyword>
<evidence type="ECO:0000256" key="1">
    <source>
        <dbReference type="SAM" id="SignalP"/>
    </source>
</evidence>
<dbReference type="SUPFAM" id="SSF50242">
    <property type="entry name" value="TIMP-like"/>
    <property type="match status" value="1"/>
</dbReference>
<name>A0ABU3CGF3_9FLAO</name>
<comment type="caution">
    <text evidence="2">The sequence shown here is derived from an EMBL/GenBank/DDBJ whole genome shotgun (WGS) entry which is preliminary data.</text>
</comment>
<evidence type="ECO:0000313" key="2">
    <source>
        <dbReference type="EMBL" id="MDT0645438.1"/>
    </source>
</evidence>
<dbReference type="RefSeq" id="WP_311493597.1">
    <property type="nucleotide sequence ID" value="NZ_JAVRHO010000002.1"/>
</dbReference>
<dbReference type="InterPro" id="IPR008993">
    <property type="entry name" value="TIMP-like_OB-fold"/>
</dbReference>
<dbReference type="EMBL" id="JAVRHO010000002">
    <property type="protein sequence ID" value="MDT0645438.1"/>
    <property type="molecule type" value="Genomic_DNA"/>
</dbReference>
<sequence>MKKFLLIILFLVSSRVLACDCDPPDITEKFVQSEFVADVTIIKIYPNEKNERGYKADIKINKLYKGEPLKSVHVYGRSDHKFQSSCDIFIPVDTQLIAYARKNKNGNYGIGMCSGLLYLNGTTPQRKKREVEILEMFKSKEIDFTDKISYREKGTLREKLDQFRGIKLKKNYGFYQITFSSDLEIKSVEQISGFGTPIDKNLMEILYTTEWTSSDKGIKDKVPENSKFLIGIYYYKAEKENPGFLSQFYH</sequence>
<dbReference type="Gene3D" id="2.40.50.120">
    <property type="match status" value="1"/>
</dbReference>
<proteinExistence type="predicted"/>
<dbReference type="Proteomes" id="UP001245285">
    <property type="component" value="Unassembled WGS sequence"/>
</dbReference>
<evidence type="ECO:0000313" key="3">
    <source>
        <dbReference type="Proteomes" id="UP001245285"/>
    </source>
</evidence>
<feature type="signal peptide" evidence="1">
    <location>
        <begin position="1"/>
        <end position="18"/>
    </location>
</feature>
<feature type="chain" id="PRO_5046785860" description="Tissue inhibitor of metalloproteinase" evidence="1">
    <location>
        <begin position="19"/>
        <end position="250"/>
    </location>
</feature>
<accession>A0ABU3CGF3</accession>
<evidence type="ECO:0008006" key="4">
    <source>
        <dbReference type="Google" id="ProtNLM"/>
    </source>
</evidence>
<gene>
    <name evidence="2" type="ORF">RM545_01945</name>
</gene>